<dbReference type="GeneID" id="94840299"/>
<accession>A0A1J4K5E9</accession>
<evidence type="ECO:0000256" key="2">
    <source>
        <dbReference type="SAM" id="MobiDB-lite"/>
    </source>
</evidence>
<feature type="compositionally biased region" description="Low complexity" evidence="2">
    <location>
        <begin position="507"/>
        <end position="530"/>
    </location>
</feature>
<feature type="compositionally biased region" description="Polar residues" evidence="2">
    <location>
        <begin position="463"/>
        <end position="472"/>
    </location>
</feature>
<feature type="region of interest" description="Disordered" evidence="2">
    <location>
        <begin position="386"/>
        <end position="546"/>
    </location>
</feature>
<dbReference type="EMBL" id="MLAK01000777">
    <property type="protein sequence ID" value="OHT04894.1"/>
    <property type="molecule type" value="Genomic_DNA"/>
</dbReference>
<name>A0A1J4K5E9_9EUKA</name>
<evidence type="ECO:0000313" key="5">
    <source>
        <dbReference type="Proteomes" id="UP000179807"/>
    </source>
</evidence>
<evidence type="ECO:0000259" key="3">
    <source>
        <dbReference type="PROSITE" id="PS50115"/>
    </source>
</evidence>
<dbReference type="InterPro" id="IPR001164">
    <property type="entry name" value="ArfGAP_dom"/>
</dbReference>
<feature type="compositionally biased region" description="Low complexity" evidence="2">
    <location>
        <begin position="306"/>
        <end position="316"/>
    </location>
</feature>
<dbReference type="Pfam" id="PF01412">
    <property type="entry name" value="ArfGap"/>
    <property type="match status" value="1"/>
</dbReference>
<dbReference type="AlphaFoldDB" id="A0A1J4K5E9"/>
<dbReference type="GO" id="GO:0005737">
    <property type="term" value="C:cytoplasm"/>
    <property type="evidence" value="ECO:0007669"/>
    <property type="project" value="TreeGrafter"/>
</dbReference>
<dbReference type="PANTHER" id="PTHR45705:SF1">
    <property type="entry name" value="FI20236P1"/>
    <property type="match status" value="1"/>
</dbReference>
<dbReference type="RefSeq" id="XP_068358030.1">
    <property type="nucleotide sequence ID" value="XM_068505595.1"/>
</dbReference>
<dbReference type="InterPro" id="IPR051718">
    <property type="entry name" value="ARF_GTPase-activating"/>
</dbReference>
<evidence type="ECO:0000256" key="1">
    <source>
        <dbReference type="PROSITE-ProRule" id="PRU00288"/>
    </source>
</evidence>
<feature type="compositionally biased region" description="Polar residues" evidence="2">
    <location>
        <begin position="317"/>
        <end position="329"/>
    </location>
</feature>
<feature type="compositionally biased region" description="Low complexity" evidence="2">
    <location>
        <begin position="411"/>
        <end position="441"/>
    </location>
</feature>
<dbReference type="GO" id="GO:0005096">
    <property type="term" value="F:GTPase activator activity"/>
    <property type="evidence" value="ECO:0007669"/>
    <property type="project" value="InterPro"/>
</dbReference>
<evidence type="ECO:0000313" key="4">
    <source>
        <dbReference type="EMBL" id="OHT04894.1"/>
    </source>
</evidence>
<sequence length="579" mass="65584">MKQCSTNNQEIWKLARKVENSYCADCYDACALFLDVTNKVFICENCASIHRELGFSVKNTVSDEFTSQEIDQTKQTNNEKFNNLWMGFYDLNIRKLPFGSNYIERRAFLNEKYVDKKWYSNFPIYTNLRHPKSIEVELIDPSIQASNYNTNQINFMSTSSSEVSQISSPLEFSLFPERNLREIEAPLQNSQENVDEDLVLFDSFENDEIHSDCACQNTSSLLYEHNENVDSNSSSDSHLDSLMSFSCPTNYIQSPSTSHAESKSSSTSPKHIKTNISQIEYDVLSSKSSSFTFESAGLPPPPPPQLFGSPPSSFSLISTQSGNESQKSLLNPPLLGESKPLQQQQKRLDNPSRRTIFGFCRSSSHQQKAPIDTNNFQQTTAKLPSNSFSSFAQHPGRSGNSFSKSKQPLHSQQQSYRQQSQLNPFEQFPRQQQIQPSSQRSTNFGQFGSAQPKPKQQQPSSQRSTNFGQFDSAQPPPQQQQKIQPIPRRSTNFGQFDSAQPPPPPQQQQQSSFSPFHPTKYQQQQSNQQNKGVQPNDPFCDAVFPGEEKFANQPTIFQPQSMHGLPNVPIPWNQGFSHH</sequence>
<dbReference type="SMART" id="SM00105">
    <property type="entry name" value="ArfGap"/>
    <property type="match status" value="1"/>
</dbReference>
<dbReference type="PROSITE" id="PS50115">
    <property type="entry name" value="ARFGAP"/>
    <property type="match status" value="1"/>
</dbReference>
<proteinExistence type="predicted"/>
<keyword evidence="1" id="KW-0862">Zinc</keyword>
<keyword evidence="1" id="KW-0479">Metal-binding</keyword>
<dbReference type="VEuPathDB" id="TrichDB:TRFO_27507"/>
<feature type="domain" description="Arf-GAP" evidence="3">
    <location>
        <begin position="9"/>
        <end position="118"/>
    </location>
</feature>
<dbReference type="Proteomes" id="UP000179807">
    <property type="component" value="Unassembled WGS sequence"/>
</dbReference>
<dbReference type="OrthoDB" id="10266696at2759"/>
<keyword evidence="1" id="KW-0863">Zinc-finger</keyword>
<protein>
    <recommendedName>
        <fullName evidence="3">Arf-GAP domain-containing protein</fullName>
    </recommendedName>
</protein>
<feature type="region of interest" description="Disordered" evidence="2">
    <location>
        <begin position="292"/>
        <end position="352"/>
    </location>
</feature>
<reference evidence="4" key="1">
    <citation type="submission" date="2016-10" db="EMBL/GenBank/DDBJ databases">
        <authorList>
            <person name="Benchimol M."/>
            <person name="Almeida L.G."/>
            <person name="Vasconcelos A.T."/>
            <person name="Perreira-Neves A."/>
            <person name="Rosa I.A."/>
            <person name="Tasca T."/>
            <person name="Bogo M.R."/>
            <person name="de Souza W."/>
        </authorList>
    </citation>
    <scope>NUCLEOTIDE SEQUENCE [LARGE SCALE GENOMIC DNA]</scope>
    <source>
        <strain evidence="4">K</strain>
    </source>
</reference>
<comment type="caution">
    <text evidence="4">The sequence shown here is derived from an EMBL/GenBank/DDBJ whole genome shotgun (WGS) entry which is preliminary data.</text>
</comment>
<dbReference type="InterPro" id="IPR037278">
    <property type="entry name" value="ARFGAP/RecO"/>
</dbReference>
<dbReference type="SUPFAM" id="SSF57863">
    <property type="entry name" value="ArfGap/RecO-like zinc finger"/>
    <property type="match status" value="1"/>
</dbReference>
<keyword evidence="5" id="KW-1185">Reference proteome</keyword>
<dbReference type="PANTHER" id="PTHR45705">
    <property type="entry name" value="FI20236P1"/>
    <property type="match status" value="1"/>
</dbReference>
<dbReference type="GO" id="GO:0008270">
    <property type="term" value="F:zinc ion binding"/>
    <property type="evidence" value="ECO:0007669"/>
    <property type="project" value="UniProtKB-KW"/>
</dbReference>
<gene>
    <name evidence="4" type="ORF">TRFO_27507</name>
</gene>
<feature type="compositionally biased region" description="Low complexity" evidence="2">
    <location>
        <begin position="451"/>
        <end position="462"/>
    </location>
</feature>
<feature type="region of interest" description="Disordered" evidence="2">
    <location>
        <begin position="558"/>
        <end position="579"/>
    </location>
</feature>
<feature type="compositionally biased region" description="Polar residues" evidence="2">
    <location>
        <begin position="386"/>
        <end position="410"/>
    </location>
</feature>
<dbReference type="InterPro" id="IPR038508">
    <property type="entry name" value="ArfGAP_dom_sf"/>
</dbReference>
<organism evidence="4 5">
    <name type="scientific">Tritrichomonas foetus</name>
    <dbReference type="NCBI Taxonomy" id="1144522"/>
    <lineage>
        <taxon>Eukaryota</taxon>
        <taxon>Metamonada</taxon>
        <taxon>Parabasalia</taxon>
        <taxon>Tritrichomonadida</taxon>
        <taxon>Tritrichomonadidae</taxon>
        <taxon>Tritrichomonas</taxon>
    </lineage>
</organism>
<feature type="compositionally biased region" description="Polar residues" evidence="2">
    <location>
        <begin position="489"/>
        <end position="498"/>
    </location>
</feature>
<dbReference type="Gene3D" id="1.10.220.150">
    <property type="entry name" value="Arf GTPase activating protein"/>
    <property type="match status" value="1"/>
</dbReference>